<organism evidence="10 11">
    <name type="scientific">Trichlorobacter lovleyi (strain ATCC BAA-1151 / DSM 17278 / SZ)</name>
    <name type="common">Geobacter lovleyi</name>
    <dbReference type="NCBI Taxonomy" id="398767"/>
    <lineage>
        <taxon>Bacteria</taxon>
        <taxon>Pseudomonadati</taxon>
        <taxon>Thermodesulfobacteriota</taxon>
        <taxon>Desulfuromonadia</taxon>
        <taxon>Geobacterales</taxon>
        <taxon>Geobacteraceae</taxon>
        <taxon>Trichlorobacter</taxon>
    </lineage>
</organism>
<comment type="subcellular location">
    <subcellularLocation>
        <location evidence="9">Cell inner membrane</location>
        <topology evidence="9">Single-pass membrane protein</topology>
    </subcellularLocation>
    <subcellularLocation>
        <location evidence="1">Cell membrane</location>
        <topology evidence="1">Single-pass membrane protein</topology>
    </subcellularLocation>
</comment>
<dbReference type="EMBL" id="CP001089">
    <property type="protein sequence ID" value="ACD97248.1"/>
    <property type="molecule type" value="Genomic_DNA"/>
</dbReference>
<dbReference type="KEGG" id="glo:Glov_3547"/>
<comment type="similarity">
    <text evidence="9">Belongs to the TatA/E family.</text>
</comment>
<dbReference type="InterPro" id="IPR006312">
    <property type="entry name" value="TatA/E"/>
</dbReference>
<dbReference type="PANTHER" id="PTHR42982">
    <property type="entry name" value="SEC-INDEPENDENT PROTEIN TRANSLOCASE PROTEIN TATA"/>
    <property type="match status" value="1"/>
</dbReference>
<keyword evidence="7 9" id="KW-0811">Translocation</keyword>
<dbReference type="OrthoDB" id="9813726at2"/>
<evidence type="ECO:0000256" key="6">
    <source>
        <dbReference type="ARBA" id="ARBA00022989"/>
    </source>
</evidence>
<name>B3E2Y8_TRIL1</name>
<keyword evidence="3 9" id="KW-1003">Cell membrane</keyword>
<dbReference type="RefSeq" id="WP_012471566.1">
    <property type="nucleotide sequence ID" value="NC_010814.1"/>
</dbReference>
<accession>B3E2Y8</accession>
<dbReference type="PANTHER" id="PTHR42982:SF1">
    <property type="entry name" value="SEC-INDEPENDENT PROTEIN TRANSLOCASE PROTEIN TATA"/>
    <property type="match status" value="1"/>
</dbReference>
<dbReference type="HOGENOM" id="CLU_086034_6_0_7"/>
<keyword evidence="9" id="KW-0997">Cell inner membrane</keyword>
<dbReference type="HAMAP" id="MF_00236">
    <property type="entry name" value="TatA_E"/>
    <property type="match status" value="1"/>
</dbReference>
<protein>
    <recommendedName>
        <fullName evidence="9">Sec-independent protein translocase protein TatA</fullName>
    </recommendedName>
</protein>
<comment type="subunit">
    <text evidence="9">Forms a complex with TatC.</text>
</comment>
<evidence type="ECO:0000313" key="11">
    <source>
        <dbReference type="Proteomes" id="UP000002420"/>
    </source>
</evidence>
<dbReference type="GO" id="GO:0008320">
    <property type="term" value="F:protein transmembrane transporter activity"/>
    <property type="evidence" value="ECO:0007669"/>
    <property type="project" value="UniProtKB-UniRule"/>
</dbReference>
<keyword evidence="5 9" id="KW-0653">Protein transport</keyword>
<keyword evidence="8 9" id="KW-0472">Membrane</keyword>
<keyword evidence="2 9" id="KW-0813">Transport</keyword>
<dbReference type="AlphaFoldDB" id="B3E2Y8"/>
<evidence type="ECO:0000256" key="8">
    <source>
        <dbReference type="ARBA" id="ARBA00023136"/>
    </source>
</evidence>
<dbReference type="GO" id="GO:0043953">
    <property type="term" value="P:protein transport by the Tat complex"/>
    <property type="evidence" value="ECO:0007669"/>
    <property type="project" value="UniProtKB-UniRule"/>
</dbReference>
<evidence type="ECO:0000256" key="3">
    <source>
        <dbReference type="ARBA" id="ARBA00022475"/>
    </source>
</evidence>
<dbReference type="NCBIfam" id="TIGR01411">
    <property type="entry name" value="tatAE"/>
    <property type="match status" value="1"/>
</dbReference>
<evidence type="ECO:0000256" key="5">
    <source>
        <dbReference type="ARBA" id="ARBA00022927"/>
    </source>
</evidence>
<dbReference type="STRING" id="398767.Glov_3547"/>
<evidence type="ECO:0000256" key="7">
    <source>
        <dbReference type="ARBA" id="ARBA00023010"/>
    </source>
</evidence>
<proteinExistence type="inferred from homology"/>
<evidence type="ECO:0000256" key="4">
    <source>
        <dbReference type="ARBA" id="ARBA00022692"/>
    </source>
</evidence>
<dbReference type="PRINTS" id="PR01506">
    <property type="entry name" value="TATBPROTEIN"/>
</dbReference>
<evidence type="ECO:0000256" key="9">
    <source>
        <dbReference type="HAMAP-Rule" id="MF_00236"/>
    </source>
</evidence>
<dbReference type="Proteomes" id="UP000002420">
    <property type="component" value="Chromosome"/>
</dbReference>
<gene>
    <name evidence="9" type="primary">tatA</name>
    <name evidence="10" type="ordered locus">Glov_3547</name>
</gene>
<dbReference type="Pfam" id="PF02416">
    <property type="entry name" value="TatA_B_E"/>
    <property type="match status" value="1"/>
</dbReference>
<keyword evidence="6 9" id="KW-1133">Transmembrane helix</keyword>
<keyword evidence="4 9" id="KW-0812">Transmembrane</keyword>
<keyword evidence="11" id="KW-1185">Reference proteome</keyword>
<dbReference type="eggNOG" id="COG1826">
    <property type="taxonomic scope" value="Bacteria"/>
</dbReference>
<dbReference type="InterPro" id="IPR003369">
    <property type="entry name" value="TatA/B/E"/>
</dbReference>
<reference evidence="10 11" key="1">
    <citation type="submission" date="2008-05" db="EMBL/GenBank/DDBJ databases">
        <title>Complete sequence of chromosome of Geobacter lovleyi SZ.</title>
        <authorList>
            <consortium name="US DOE Joint Genome Institute"/>
            <person name="Lucas S."/>
            <person name="Copeland A."/>
            <person name="Lapidus A."/>
            <person name="Glavina del Rio T."/>
            <person name="Dalin E."/>
            <person name="Tice H."/>
            <person name="Bruce D."/>
            <person name="Goodwin L."/>
            <person name="Pitluck S."/>
            <person name="Chertkov O."/>
            <person name="Meincke L."/>
            <person name="Brettin T."/>
            <person name="Detter J.C."/>
            <person name="Han C."/>
            <person name="Tapia R."/>
            <person name="Kuske C.R."/>
            <person name="Schmutz J."/>
            <person name="Larimer F."/>
            <person name="Land M."/>
            <person name="Hauser L."/>
            <person name="Kyrpides N."/>
            <person name="Mikhailova N."/>
            <person name="Sung Y."/>
            <person name="Fletcher K.E."/>
            <person name="Ritalahti K.M."/>
            <person name="Loeffler F.E."/>
            <person name="Richardson P."/>
        </authorList>
    </citation>
    <scope>NUCLEOTIDE SEQUENCE [LARGE SCALE GENOMIC DNA]</scope>
    <source>
        <strain evidence="11">ATCC BAA-1151 / DSM 17278 / SZ</strain>
    </source>
</reference>
<comment type="function">
    <text evidence="9">Part of the twin-arginine translocation (Tat) system that transports large folded proteins containing a characteristic twin-arginine motif in their signal peptide across membranes. TatA could form the protein-conducting channel of the Tat system.</text>
</comment>
<dbReference type="GO" id="GO:0033281">
    <property type="term" value="C:TAT protein transport complex"/>
    <property type="evidence" value="ECO:0007669"/>
    <property type="project" value="UniProtKB-UniRule"/>
</dbReference>
<evidence type="ECO:0000256" key="1">
    <source>
        <dbReference type="ARBA" id="ARBA00004162"/>
    </source>
</evidence>
<evidence type="ECO:0000256" key="2">
    <source>
        <dbReference type="ARBA" id="ARBA00022448"/>
    </source>
</evidence>
<sequence>MFGFGMPELILILVICLVVFGPGKLPQLGSSLGGALKGFRRATEEPLSVDTVARGAEAGSREEA</sequence>
<dbReference type="Gene3D" id="1.20.5.3310">
    <property type="match status" value="1"/>
</dbReference>
<evidence type="ECO:0000313" key="10">
    <source>
        <dbReference type="EMBL" id="ACD97248.1"/>
    </source>
</evidence>